<evidence type="ECO:0000256" key="1">
    <source>
        <dbReference type="SAM" id="MobiDB-lite"/>
    </source>
</evidence>
<dbReference type="Pfam" id="PF18596">
    <property type="entry name" value="Sld7_C"/>
    <property type="match status" value="1"/>
</dbReference>
<feature type="region of interest" description="Disordered" evidence="1">
    <location>
        <begin position="467"/>
        <end position="505"/>
    </location>
</feature>
<proteinExistence type="predicted"/>
<dbReference type="InterPro" id="IPR041260">
    <property type="entry name" value="Sld7_C"/>
</dbReference>
<gene>
    <name evidence="3" type="ORF">BDY21DRAFT_353127</name>
</gene>
<dbReference type="Proteomes" id="UP000799766">
    <property type="component" value="Unassembled WGS sequence"/>
</dbReference>
<evidence type="ECO:0000313" key="4">
    <source>
        <dbReference type="Proteomes" id="UP000799766"/>
    </source>
</evidence>
<feature type="compositionally biased region" description="Low complexity" evidence="1">
    <location>
        <begin position="275"/>
        <end position="287"/>
    </location>
</feature>
<feature type="region of interest" description="Disordered" evidence="1">
    <location>
        <begin position="154"/>
        <end position="174"/>
    </location>
</feature>
<protein>
    <recommendedName>
        <fullName evidence="2">Sld7 C-terminal domain-containing protein</fullName>
    </recommendedName>
</protein>
<sequence length="522" mass="56428">MDIWHGDICLPDGSYIRDIWLRSPADCTYAPKIKSLAFLAFVNTYDIPPATYISDRLEVTTSTPETAEYFQSNLVERCPENMDPECPWWNRRSRSSPISILTEVTLSDDACGEGEGDSGPQYVANITNVLFMAVTPEIEYNLKDLEDETSNSGAAFASSSAATGAHSSTSASDDEQLEIRIVAQPMSDDVLIAAELLKSLPVPDQPGPGQDSFGVSFCLWCLNSPRLLCPLHTSGNDDAVSTDDEEQPSSCPPQSSVFDHAAEQRRKAKRRGGLSISAAVAASSQQATGIPSLHSPSPRVTSSPGAPLHARPSSRSPSVSLPPGSAVGQSTGASASRPQTSRGPSGLTRVESVTAGEEESPATALEAKNKDAVSRVVMAGLRLYGMQPRSSRRKKSLVTGNSVNAAQEEEDRRKDEEFKLVYHQVYKGAVFAFRAYMRTIPLQQHTDHVRETVDQLLAIFCSDPMASSTKSEDAPGQERTLSVTPGGRKRLYGEDPTEVEKSPFNQKAAEEATLMAVGRKKR</sequence>
<feature type="region of interest" description="Disordered" evidence="1">
    <location>
        <begin position="388"/>
        <end position="412"/>
    </location>
</feature>
<name>A0A6A6NS04_9PEZI</name>
<dbReference type="OrthoDB" id="4205424at2759"/>
<feature type="compositionally biased region" description="Polar residues" evidence="1">
    <location>
        <begin position="294"/>
        <end position="304"/>
    </location>
</feature>
<feature type="region of interest" description="Disordered" evidence="1">
    <location>
        <begin position="237"/>
        <end position="368"/>
    </location>
</feature>
<evidence type="ECO:0000313" key="3">
    <source>
        <dbReference type="EMBL" id="KAF2454516.1"/>
    </source>
</evidence>
<dbReference type="AlphaFoldDB" id="A0A6A6NS04"/>
<accession>A0A6A6NS04</accession>
<feature type="compositionally biased region" description="Polar residues" evidence="1">
    <location>
        <begin position="327"/>
        <end position="343"/>
    </location>
</feature>
<feature type="compositionally biased region" description="Low complexity" evidence="1">
    <location>
        <begin position="313"/>
        <end position="325"/>
    </location>
</feature>
<feature type="compositionally biased region" description="Low complexity" evidence="1">
    <location>
        <begin position="154"/>
        <end position="171"/>
    </location>
</feature>
<reference evidence="3" key="1">
    <citation type="journal article" date="2020" name="Stud. Mycol.">
        <title>101 Dothideomycetes genomes: a test case for predicting lifestyles and emergence of pathogens.</title>
        <authorList>
            <person name="Haridas S."/>
            <person name="Albert R."/>
            <person name="Binder M."/>
            <person name="Bloem J."/>
            <person name="Labutti K."/>
            <person name="Salamov A."/>
            <person name="Andreopoulos B."/>
            <person name="Baker S."/>
            <person name="Barry K."/>
            <person name="Bills G."/>
            <person name="Bluhm B."/>
            <person name="Cannon C."/>
            <person name="Castanera R."/>
            <person name="Culley D."/>
            <person name="Daum C."/>
            <person name="Ezra D."/>
            <person name="Gonzalez J."/>
            <person name="Henrissat B."/>
            <person name="Kuo A."/>
            <person name="Liang C."/>
            <person name="Lipzen A."/>
            <person name="Lutzoni F."/>
            <person name="Magnuson J."/>
            <person name="Mondo S."/>
            <person name="Nolan M."/>
            <person name="Ohm R."/>
            <person name="Pangilinan J."/>
            <person name="Park H.-J."/>
            <person name="Ramirez L."/>
            <person name="Alfaro M."/>
            <person name="Sun H."/>
            <person name="Tritt A."/>
            <person name="Yoshinaga Y."/>
            <person name="Zwiers L.-H."/>
            <person name="Turgeon B."/>
            <person name="Goodwin S."/>
            <person name="Spatafora J."/>
            <person name="Crous P."/>
            <person name="Grigoriev I."/>
        </authorList>
    </citation>
    <scope>NUCLEOTIDE SEQUENCE</scope>
    <source>
        <strain evidence="3">ATCC 16933</strain>
    </source>
</reference>
<evidence type="ECO:0000259" key="2">
    <source>
        <dbReference type="Pfam" id="PF18596"/>
    </source>
</evidence>
<keyword evidence="4" id="KW-1185">Reference proteome</keyword>
<organism evidence="3 4">
    <name type="scientific">Lineolata rhizophorae</name>
    <dbReference type="NCBI Taxonomy" id="578093"/>
    <lineage>
        <taxon>Eukaryota</taxon>
        <taxon>Fungi</taxon>
        <taxon>Dikarya</taxon>
        <taxon>Ascomycota</taxon>
        <taxon>Pezizomycotina</taxon>
        <taxon>Dothideomycetes</taxon>
        <taxon>Dothideomycetes incertae sedis</taxon>
        <taxon>Lineolatales</taxon>
        <taxon>Lineolataceae</taxon>
        <taxon>Lineolata</taxon>
    </lineage>
</organism>
<dbReference type="EMBL" id="MU001691">
    <property type="protein sequence ID" value="KAF2454516.1"/>
    <property type="molecule type" value="Genomic_DNA"/>
</dbReference>
<feature type="domain" description="Sld7 C-terminal" evidence="2">
    <location>
        <begin position="367"/>
        <end position="461"/>
    </location>
</feature>